<dbReference type="InterPro" id="IPR051089">
    <property type="entry name" value="prtT"/>
</dbReference>
<gene>
    <name evidence="9" type="ORF">N7498_002376</name>
</gene>
<keyword evidence="2" id="KW-0479">Metal-binding</keyword>
<reference evidence="9" key="1">
    <citation type="submission" date="2022-12" db="EMBL/GenBank/DDBJ databases">
        <authorList>
            <person name="Petersen C."/>
        </authorList>
    </citation>
    <scope>NUCLEOTIDE SEQUENCE</scope>
    <source>
        <strain evidence="9">IBT 15544</strain>
    </source>
</reference>
<comment type="subcellular location">
    <subcellularLocation>
        <location evidence="1">Nucleus</location>
    </subcellularLocation>
</comment>
<keyword evidence="5" id="KW-0238">DNA-binding</keyword>
<dbReference type="PANTHER" id="PTHR31845">
    <property type="entry name" value="FINGER DOMAIN PROTEIN, PUTATIVE-RELATED"/>
    <property type="match status" value="1"/>
</dbReference>
<dbReference type="Proteomes" id="UP001150904">
    <property type="component" value="Unassembled WGS sequence"/>
</dbReference>
<dbReference type="GO" id="GO:0046872">
    <property type="term" value="F:metal ion binding"/>
    <property type="evidence" value="ECO:0007669"/>
    <property type="project" value="UniProtKB-KW"/>
</dbReference>
<dbReference type="AlphaFoldDB" id="A0A9W9NA01"/>
<evidence type="ECO:0000256" key="6">
    <source>
        <dbReference type="ARBA" id="ARBA00023163"/>
    </source>
</evidence>
<reference evidence="9" key="2">
    <citation type="journal article" date="2023" name="IMA Fungus">
        <title>Comparative genomic study of the Penicillium genus elucidates a diverse pangenome and 15 lateral gene transfer events.</title>
        <authorList>
            <person name="Petersen C."/>
            <person name="Sorensen T."/>
            <person name="Nielsen M.R."/>
            <person name="Sondergaard T.E."/>
            <person name="Sorensen J.L."/>
            <person name="Fitzpatrick D.A."/>
            <person name="Frisvad J.C."/>
            <person name="Nielsen K.L."/>
        </authorList>
    </citation>
    <scope>NUCLEOTIDE SEQUENCE</scope>
    <source>
        <strain evidence="9">IBT 15544</strain>
    </source>
</reference>
<dbReference type="GeneID" id="83176739"/>
<dbReference type="EMBL" id="JAPQKR010000005">
    <property type="protein sequence ID" value="KAJ5215969.1"/>
    <property type="molecule type" value="Genomic_DNA"/>
</dbReference>
<keyword evidence="7" id="KW-0539">Nucleus</keyword>
<proteinExistence type="predicted"/>
<name>A0A9W9NA01_9EURO</name>
<keyword evidence="10" id="KW-1185">Reference proteome</keyword>
<evidence type="ECO:0000256" key="4">
    <source>
        <dbReference type="ARBA" id="ARBA00023015"/>
    </source>
</evidence>
<dbReference type="PANTHER" id="PTHR31845:SF34">
    <property type="entry name" value="TRANSCRIPTIONAL ACTIVATOR OF PROTEASES PRTT"/>
    <property type="match status" value="1"/>
</dbReference>
<dbReference type="OrthoDB" id="2595934at2759"/>
<dbReference type="GO" id="GO:0005634">
    <property type="term" value="C:nucleus"/>
    <property type="evidence" value="ECO:0007669"/>
    <property type="project" value="UniProtKB-SubCell"/>
</dbReference>
<evidence type="ECO:0000313" key="10">
    <source>
        <dbReference type="Proteomes" id="UP001150904"/>
    </source>
</evidence>
<dbReference type="RefSeq" id="XP_058311782.1">
    <property type="nucleotide sequence ID" value="XM_058449438.1"/>
</dbReference>
<evidence type="ECO:0008006" key="11">
    <source>
        <dbReference type="Google" id="ProtNLM"/>
    </source>
</evidence>
<feature type="region of interest" description="Disordered" evidence="8">
    <location>
        <begin position="1"/>
        <end position="32"/>
    </location>
</feature>
<dbReference type="CDD" id="cd12148">
    <property type="entry name" value="fungal_TF_MHR"/>
    <property type="match status" value="1"/>
</dbReference>
<evidence type="ECO:0000256" key="7">
    <source>
        <dbReference type="ARBA" id="ARBA00023242"/>
    </source>
</evidence>
<comment type="caution">
    <text evidence="9">The sequence shown here is derived from an EMBL/GenBank/DDBJ whole genome shotgun (WGS) entry which is preliminary data.</text>
</comment>
<evidence type="ECO:0000256" key="8">
    <source>
        <dbReference type="SAM" id="MobiDB-lite"/>
    </source>
</evidence>
<organism evidence="9 10">
    <name type="scientific">Penicillium cinerascens</name>
    <dbReference type="NCBI Taxonomy" id="70096"/>
    <lineage>
        <taxon>Eukaryota</taxon>
        <taxon>Fungi</taxon>
        <taxon>Dikarya</taxon>
        <taxon>Ascomycota</taxon>
        <taxon>Pezizomycotina</taxon>
        <taxon>Eurotiomycetes</taxon>
        <taxon>Eurotiomycetidae</taxon>
        <taxon>Eurotiales</taxon>
        <taxon>Aspergillaceae</taxon>
        <taxon>Penicillium</taxon>
    </lineage>
</organism>
<keyword evidence="3" id="KW-0862">Zinc</keyword>
<sequence length="499" mass="55806">MSPKHIAMLSPRSHTVKGRKSGPLSARSPKKISKARSCETCRRLKTRCEIGLIAPFAGYLAANHPQNRPKVTGARVIDVTVMKVETSLAQIRASMSVRSASPDEEKLEVRVGALYFRVSSRYLIAESQPPSIAERTTRDAPMSLIQEIRENMALPQQPSTSQDHSEDSIIGSIISEELASMLLEGNSWLLSGMAAMQVVMTTCFDQFPCASTVSEATQSRELMRTWNLICLCQLQFSVGSGRPPVIAKQYFDECSKILEFPSYNSRDELVLAGVELYRTLWDLISSNAIQKESAAWPEIERLRKTHDHIYNLDSSEPLRFAYSCTYLILARRSLQHLDYTQTVKKPSPTYMGTSDQKLPFNKVAIYHSYQILDLFVSMSGLTIYIHPAYETLLCSFAMATLAEFVSHVTDVSETVVLMERAISHIQHCGKAEPVSRWSLNVIRQHVPGNGGPDALIPTPTDSNLLSTMTADQTLKPWQDDDWGVQEFPSLEEMFFGNAV</sequence>
<accession>A0A9W9NA01</accession>
<keyword evidence="6" id="KW-0804">Transcription</keyword>
<evidence type="ECO:0000256" key="3">
    <source>
        <dbReference type="ARBA" id="ARBA00022833"/>
    </source>
</evidence>
<dbReference type="GO" id="GO:0000976">
    <property type="term" value="F:transcription cis-regulatory region binding"/>
    <property type="evidence" value="ECO:0007669"/>
    <property type="project" value="TreeGrafter"/>
</dbReference>
<evidence type="ECO:0000256" key="1">
    <source>
        <dbReference type="ARBA" id="ARBA00004123"/>
    </source>
</evidence>
<protein>
    <recommendedName>
        <fullName evidence="11">Zn(2)-C6 fungal-type domain-containing protein</fullName>
    </recommendedName>
</protein>
<evidence type="ECO:0000256" key="2">
    <source>
        <dbReference type="ARBA" id="ARBA00022723"/>
    </source>
</evidence>
<evidence type="ECO:0000313" key="9">
    <source>
        <dbReference type="EMBL" id="KAJ5215969.1"/>
    </source>
</evidence>
<keyword evidence="4" id="KW-0805">Transcription regulation</keyword>
<evidence type="ECO:0000256" key="5">
    <source>
        <dbReference type="ARBA" id="ARBA00023125"/>
    </source>
</evidence>
<dbReference type="GO" id="GO:0000981">
    <property type="term" value="F:DNA-binding transcription factor activity, RNA polymerase II-specific"/>
    <property type="evidence" value="ECO:0007669"/>
    <property type="project" value="TreeGrafter"/>
</dbReference>